<evidence type="ECO:0000259" key="1">
    <source>
        <dbReference type="Pfam" id="PF00534"/>
    </source>
</evidence>
<dbReference type="CAZy" id="GT4">
    <property type="family name" value="Glycosyltransferase Family 4"/>
</dbReference>
<evidence type="ECO:0000259" key="2">
    <source>
        <dbReference type="Pfam" id="PF13439"/>
    </source>
</evidence>
<dbReference type="eggNOG" id="COG0438">
    <property type="taxonomic scope" value="Bacteria"/>
</dbReference>
<name>Q39VJ2_GEOMG</name>
<evidence type="ECO:0000313" key="4">
    <source>
        <dbReference type="Proteomes" id="UP000007073"/>
    </source>
</evidence>
<dbReference type="InterPro" id="IPR001296">
    <property type="entry name" value="Glyco_trans_1"/>
</dbReference>
<dbReference type="Pfam" id="PF13439">
    <property type="entry name" value="Glyco_transf_4"/>
    <property type="match status" value="1"/>
</dbReference>
<feature type="domain" description="Glycosyltransferase subfamily 4-like N-terminal" evidence="2">
    <location>
        <begin position="14"/>
        <end position="171"/>
    </location>
</feature>
<dbReference type="HOGENOM" id="CLU_009583_0_3_7"/>
<gene>
    <name evidence="3" type="ordered locus">Gmet_1498</name>
</gene>
<dbReference type="AlphaFoldDB" id="Q39VJ2"/>
<proteinExistence type="predicted"/>
<dbReference type="DNASU" id="3741629"/>
<keyword evidence="3" id="KW-0808">Transferase</keyword>
<dbReference type="SUPFAM" id="SSF53756">
    <property type="entry name" value="UDP-Glycosyltransferase/glycogen phosphorylase"/>
    <property type="match status" value="1"/>
</dbReference>
<dbReference type="KEGG" id="gme:Gmet_1498"/>
<dbReference type="InterPro" id="IPR028098">
    <property type="entry name" value="Glyco_trans_4-like_N"/>
</dbReference>
<protein>
    <submittedName>
        <fullName evidence="3">Glycosyltransferase, WbnK-like family</fullName>
    </submittedName>
</protein>
<reference evidence="3 4" key="1">
    <citation type="submission" date="2005-10" db="EMBL/GenBank/DDBJ databases">
        <title>Complete sequence of Geobacter metallireducens GS-15.</title>
        <authorList>
            <consortium name="US DOE Joint Genome Institute"/>
            <person name="Copeland A."/>
            <person name="Lucas S."/>
            <person name="Lapidus A."/>
            <person name="Barry K."/>
            <person name="Detter J.C."/>
            <person name="Glavina T."/>
            <person name="Hammon N."/>
            <person name="Israni S."/>
            <person name="Pitluck S."/>
            <person name="Di Bartolo G."/>
            <person name="Chain P."/>
            <person name="Schmutz J."/>
            <person name="Larimer F."/>
            <person name="Land M."/>
            <person name="Kyrpides N."/>
            <person name="Ivanova N."/>
            <person name="Richardson P."/>
        </authorList>
    </citation>
    <scope>NUCLEOTIDE SEQUENCE [LARGE SCALE GENOMIC DNA]</scope>
    <source>
        <strain evidence="4">ATCC 53774 / DSM 7210 / GS-15</strain>
    </source>
</reference>
<sequence>MPMNIVQVIPSFNVGGGELLAVRLCAEIKNQRPDYKVTLISLYDPIPSIVYDEALASDAQIVTLGKKKGFDPFTPLRMLKTLRAIKPDVIHTHLAGLRYTLLAGVLGNYSLKVHTVHNLATHETFGFLKNVHRVAFKFFSWIPVSLSKEVQDSVRDMYCLESVIVNNGIKTNSEIINKSKEDIRKHYGLPLNSKIIITIGRLCTQKNQLLLIESFNKVCKNAENYTLLIVGEDNLNGSYKNKIDKIISELPDITRENLHLLGPRKDIPELLIASDVFVLSSDWEGVPLTLLEAMGYGTPVVCTSVGGIPDVIEHGFDGLLVSKGDSKSLGNAIIEVLSNNSFASSLAHNARKKFSQLYSIEMTAEKYLQLYNA</sequence>
<organism evidence="3 4">
    <name type="scientific">Geobacter metallireducens (strain ATCC 53774 / DSM 7210 / GS-15)</name>
    <dbReference type="NCBI Taxonomy" id="269799"/>
    <lineage>
        <taxon>Bacteria</taxon>
        <taxon>Pseudomonadati</taxon>
        <taxon>Thermodesulfobacteriota</taxon>
        <taxon>Desulfuromonadia</taxon>
        <taxon>Geobacterales</taxon>
        <taxon>Geobacteraceae</taxon>
        <taxon>Geobacter</taxon>
    </lineage>
</organism>
<evidence type="ECO:0000313" key="3">
    <source>
        <dbReference type="EMBL" id="ABB31732.1"/>
    </source>
</evidence>
<accession>Q39VJ2</accession>
<dbReference type="PANTHER" id="PTHR12526">
    <property type="entry name" value="GLYCOSYLTRANSFERASE"/>
    <property type="match status" value="1"/>
</dbReference>
<reference evidence="3 4" key="2">
    <citation type="journal article" date="2009" name="BMC Microbiol.">
        <title>The genome sequence of Geobacter metallireducens: features of metabolism, physiology and regulation common and dissimilar to Geobacter sulfurreducens.</title>
        <authorList>
            <person name="Aklujkar M."/>
            <person name="Krushkal J."/>
            <person name="DiBartolo G."/>
            <person name="Lapidus A."/>
            <person name="Land M.L."/>
            <person name="Lovley D.R."/>
        </authorList>
    </citation>
    <scope>NUCLEOTIDE SEQUENCE [LARGE SCALE GENOMIC DNA]</scope>
    <source>
        <strain evidence="4">ATCC 53774 / DSM 7210 / GS-15</strain>
    </source>
</reference>
<dbReference type="Gene3D" id="3.40.50.2000">
    <property type="entry name" value="Glycogen Phosphorylase B"/>
    <property type="match status" value="2"/>
</dbReference>
<dbReference type="PANTHER" id="PTHR12526:SF630">
    <property type="entry name" value="GLYCOSYLTRANSFERASE"/>
    <property type="match status" value="1"/>
</dbReference>
<dbReference type="STRING" id="269799.Gmet_1498"/>
<dbReference type="Proteomes" id="UP000007073">
    <property type="component" value="Chromosome"/>
</dbReference>
<dbReference type="Pfam" id="PF00534">
    <property type="entry name" value="Glycos_transf_1"/>
    <property type="match status" value="1"/>
</dbReference>
<keyword evidence="4" id="KW-1185">Reference proteome</keyword>
<dbReference type="GO" id="GO:0016757">
    <property type="term" value="F:glycosyltransferase activity"/>
    <property type="evidence" value="ECO:0007669"/>
    <property type="project" value="InterPro"/>
</dbReference>
<dbReference type="EMBL" id="CP000148">
    <property type="protein sequence ID" value="ABB31732.1"/>
    <property type="molecule type" value="Genomic_DNA"/>
</dbReference>
<feature type="domain" description="Glycosyl transferase family 1" evidence="1">
    <location>
        <begin position="180"/>
        <end position="352"/>
    </location>
</feature>